<proteinExistence type="inferred from homology"/>
<dbReference type="SUPFAM" id="SSF52499">
    <property type="entry name" value="Isochorismatase-like hydrolases"/>
    <property type="match status" value="1"/>
</dbReference>
<dbReference type="PANTHER" id="PTHR43540">
    <property type="entry name" value="PEROXYUREIDOACRYLATE/UREIDOACRYLATE AMIDOHYDROLASE-RELATED"/>
    <property type="match status" value="1"/>
</dbReference>
<organism evidence="5 6">
    <name type="scientific">Neodothiora populina</name>
    <dbReference type="NCBI Taxonomy" id="2781224"/>
    <lineage>
        <taxon>Eukaryota</taxon>
        <taxon>Fungi</taxon>
        <taxon>Dikarya</taxon>
        <taxon>Ascomycota</taxon>
        <taxon>Pezizomycotina</taxon>
        <taxon>Dothideomycetes</taxon>
        <taxon>Dothideomycetidae</taxon>
        <taxon>Dothideales</taxon>
        <taxon>Dothioraceae</taxon>
        <taxon>Neodothiora</taxon>
    </lineage>
</organism>
<feature type="region of interest" description="Disordered" evidence="3">
    <location>
        <begin position="285"/>
        <end position="337"/>
    </location>
</feature>
<keyword evidence="2" id="KW-0378">Hydrolase</keyword>
<dbReference type="InterPro" id="IPR000868">
    <property type="entry name" value="Isochorismatase-like_dom"/>
</dbReference>
<feature type="region of interest" description="Disordered" evidence="3">
    <location>
        <begin position="94"/>
        <end position="119"/>
    </location>
</feature>
<dbReference type="CDD" id="cd00431">
    <property type="entry name" value="cysteine_hydrolases"/>
    <property type="match status" value="1"/>
</dbReference>
<feature type="domain" description="Isochorismatase-like" evidence="4">
    <location>
        <begin position="159"/>
        <end position="275"/>
    </location>
</feature>
<feature type="region of interest" description="Disordered" evidence="3">
    <location>
        <begin position="358"/>
        <end position="388"/>
    </location>
</feature>
<dbReference type="RefSeq" id="XP_069203448.1">
    <property type="nucleotide sequence ID" value="XM_069347604.1"/>
</dbReference>
<dbReference type="EMBL" id="JBFMKM010000003">
    <property type="protein sequence ID" value="KAL1310599.1"/>
    <property type="molecule type" value="Genomic_DNA"/>
</dbReference>
<gene>
    <name evidence="5" type="ORF">AAFC00_000874</name>
</gene>
<name>A0ABR3PN28_9PEZI</name>
<feature type="region of interest" description="Disordered" evidence="3">
    <location>
        <begin position="132"/>
        <end position="152"/>
    </location>
</feature>
<feature type="compositionally biased region" description="Polar residues" evidence="3">
    <location>
        <begin position="319"/>
        <end position="337"/>
    </location>
</feature>
<evidence type="ECO:0000313" key="5">
    <source>
        <dbReference type="EMBL" id="KAL1310599.1"/>
    </source>
</evidence>
<comment type="caution">
    <text evidence="5">The sequence shown here is derived from an EMBL/GenBank/DDBJ whole genome shotgun (WGS) entry which is preliminary data.</text>
</comment>
<reference evidence="5 6" key="1">
    <citation type="submission" date="2024-07" db="EMBL/GenBank/DDBJ databases">
        <title>Draft sequence of the Neodothiora populina.</title>
        <authorList>
            <person name="Drown D.D."/>
            <person name="Schuette U.S."/>
            <person name="Buechlein A.B."/>
            <person name="Rusch D.R."/>
            <person name="Winton L.W."/>
            <person name="Adams G.A."/>
        </authorList>
    </citation>
    <scope>NUCLEOTIDE SEQUENCE [LARGE SCALE GENOMIC DNA]</scope>
    <source>
        <strain evidence="5 6">CPC 39397</strain>
    </source>
</reference>
<sequence length="388" mass="42177">MSSLAATLLARSSATVQTRQALIVTGLQNDFLSPDGKLPMTTSSNFVERIREVVPAFREHGIIIWVWTEYRGDRTVNDPSGNGCRVMIAEAQPPATRPLDPSREQEPPPGASVPRLPRSMGRHNAIIARALGTTMDPDSGEDSEPEASLTSEDPELFLSETSAKQACCKPGTWGAEPIDEIKDLIQPNDIQITKSYYSAFTGTSLLLQLRAKLITDLYFAGCNTNLSVYATATDVARYGLKINIVRDCLGCRNTNRHKRAVAEMVSYMGAEVTTSFSVLARLRGEEVSDDDDSENTAAHEDDDDDESNDRDADVDDNGSETPTSPALAQRSSTQAPETLPLSMQNLLALSVHQVHATISPPPLMKRTSAKRQRPQGSSDSSGSVRVRS</sequence>
<evidence type="ECO:0000256" key="3">
    <source>
        <dbReference type="SAM" id="MobiDB-lite"/>
    </source>
</evidence>
<keyword evidence="6" id="KW-1185">Reference proteome</keyword>
<dbReference type="Proteomes" id="UP001562354">
    <property type="component" value="Unassembled WGS sequence"/>
</dbReference>
<evidence type="ECO:0000313" key="6">
    <source>
        <dbReference type="Proteomes" id="UP001562354"/>
    </source>
</evidence>
<dbReference type="Pfam" id="PF00857">
    <property type="entry name" value="Isochorismatase"/>
    <property type="match status" value="1"/>
</dbReference>
<feature type="compositionally biased region" description="Low complexity" evidence="3">
    <location>
        <begin position="376"/>
        <end position="388"/>
    </location>
</feature>
<evidence type="ECO:0000259" key="4">
    <source>
        <dbReference type="Pfam" id="PF00857"/>
    </source>
</evidence>
<dbReference type="PANTHER" id="PTHR43540:SF6">
    <property type="entry name" value="ISOCHORISMATASE-LIKE DOMAIN-CONTAINING PROTEIN"/>
    <property type="match status" value="1"/>
</dbReference>
<dbReference type="GeneID" id="95974577"/>
<comment type="similarity">
    <text evidence="1">Belongs to the isochorismatase family.</text>
</comment>
<dbReference type="Gene3D" id="3.40.50.850">
    <property type="entry name" value="Isochorismatase-like"/>
    <property type="match status" value="1"/>
</dbReference>
<dbReference type="InterPro" id="IPR036380">
    <property type="entry name" value="Isochorismatase-like_sf"/>
</dbReference>
<evidence type="ECO:0000256" key="2">
    <source>
        <dbReference type="ARBA" id="ARBA00022801"/>
    </source>
</evidence>
<protein>
    <recommendedName>
        <fullName evidence="4">Isochorismatase-like domain-containing protein</fullName>
    </recommendedName>
</protein>
<dbReference type="InterPro" id="IPR050272">
    <property type="entry name" value="Isochorismatase-like_hydrls"/>
</dbReference>
<feature type="compositionally biased region" description="Acidic residues" evidence="3">
    <location>
        <begin position="287"/>
        <end position="318"/>
    </location>
</feature>
<accession>A0ABR3PN28</accession>
<evidence type="ECO:0000256" key="1">
    <source>
        <dbReference type="ARBA" id="ARBA00006336"/>
    </source>
</evidence>